<evidence type="ECO:0000256" key="1">
    <source>
        <dbReference type="ARBA" id="ARBA00004196"/>
    </source>
</evidence>
<dbReference type="GO" id="GO:0015562">
    <property type="term" value="F:efflux transmembrane transporter activity"/>
    <property type="evidence" value="ECO:0007669"/>
    <property type="project" value="InterPro"/>
</dbReference>
<evidence type="ECO:0000313" key="9">
    <source>
        <dbReference type="Proteomes" id="UP000285794"/>
    </source>
</evidence>
<evidence type="ECO:0000259" key="7">
    <source>
        <dbReference type="Pfam" id="PF25967"/>
    </source>
</evidence>
<keyword evidence="4" id="KW-0732">Signal</keyword>
<dbReference type="OrthoDB" id="9798190at2"/>
<dbReference type="Proteomes" id="UP000285794">
    <property type="component" value="Unassembled WGS sequence"/>
</dbReference>
<dbReference type="SUPFAM" id="SSF111369">
    <property type="entry name" value="HlyD-like secretion proteins"/>
    <property type="match status" value="1"/>
</dbReference>
<organism evidence="8 9">
    <name type="scientific">Ancylomarina euxinus</name>
    <dbReference type="NCBI Taxonomy" id="2283627"/>
    <lineage>
        <taxon>Bacteria</taxon>
        <taxon>Pseudomonadati</taxon>
        <taxon>Bacteroidota</taxon>
        <taxon>Bacteroidia</taxon>
        <taxon>Marinilabiliales</taxon>
        <taxon>Marinifilaceae</taxon>
        <taxon>Ancylomarina</taxon>
    </lineage>
</organism>
<dbReference type="Pfam" id="PF25917">
    <property type="entry name" value="BSH_RND"/>
    <property type="match status" value="1"/>
</dbReference>
<dbReference type="InterPro" id="IPR006143">
    <property type="entry name" value="RND_pump_MFP"/>
</dbReference>
<evidence type="ECO:0000259" key="5">
    <source>
        <dbReference type="Pfam" id="PF25917"/>
    </source>
</evidence>
<evidence type="ECO:0000256" key="4">
    <source>
        <dbReference type="SAM" id="SignalP"/>
    </source>
</evidence>
<name>A0A425Y6B0_9BACT</name>
<dbReference type="GO" id="GO:1990281">
    <property type="term" value="C:efflux pump complex"/>
    <property type="evidence" value="ECO:0007669"/>
    <property type="project" value="TreeGrafter"/>
</dbReference>
<feature type="domain" description="Multidrug resistance protein MdtA-like C-terminal permuted SH3" evidence="7">
    <location>
        <begin position="287"/>
        <end position="351"/>
    </location>
</feature>
<dbReference type="NCBIfam" id="TIGR01730">
    <property type="entry name" value="RND_mfp"/>
    <property type="match status" value="1"/>
</dbReference>
<dbReference type="PANTHER" id="PTHR30469:SF20">
    <property type="entry name" value="EFFLUX RND TRANSPORTER PERIPLASMIC ADAPTOR SUBUNIT"/>
    <property type="match status" value="1"/>
</dbReference>
<evidence type="ECO:0000256" key="3">
    <source>
        <dbReference type="ARBA" id="ARBA00022448"/>
    </source>
</evidence>
<evidence type="ECO:0000256" key="2">
    <source>
        <dbReference type="ARBA" id="ARBA00009477"/>
    </source>
</evidence>
<proteinExistence type="inferred from homology"/>
<dbReference type="Gene3D" id="2.40.30.170">
    <property type="match status" value="1"/>
</dbReference>
<dbReference type="EMBL" id="QQWG01000002">
    <property type="protein sequence ID" value="RRG24043.1"/>
    <property type="molecule type" value="Genomic_DNA"/>
</dbReference>
<accession>A0A425Y6B0</accession>
<evidence type="ECO:0000313" key="8">
    <source>
        <dbReference type="EMBL" id="RRG24043.1"/>
    </source>
</evidence>
<protein>
    <submittedName>
        <fullName evidence="8">Efflux RND transporter periplasmic adaptor subunit</fullName>
    </submittedName>
</protein>
<dbReference type="Pfam" id="PF25954">
    <property type="entry name" value="Beta-barrel_RND_2"/>
    <property type="match status" value="1"/>
</dbReference>
<comment type="subcellular location">
    <subcellularLocation>
        <location evidence="1">Cell envelope</location>
    </subcellularLocation>
</comment>
<dbReference type="RefSeq" id="WP_125029356.1">
    <property type="nucleotide sequence ID" value="NZ_JAPXVP010000002.1"/>
</dbReference>
<dbReference type="InterPro" id="IPR058627">
    <property type="entry name" value="MdtA-like_C"/>
</dbReference>
<dbReference type="InterPro" id="IPR058792">
    <property type="entry name" value="Beta-barrel_RND_2"/>
</dbReference>
<dbReference type="PROSITE" id="PS51257">
    <property type="entry name" value="PROKAR_LIPOPROTEIN"/>
    <property type="match status" value="1"/>
</dbReference>
<sequence length="361" mass="38757">MKTIYYTLILSISIFASACSNKKEPVQKEKLRPVKYAEVTYSGIGQVRSFNGTARSDKEINLSFRTSGILTTLNISAGQKVLKGELLAQIDNSEARLSLEQSLSSLNSSKANLNTSTSTLERTKTLFEKGSASLSDYENAKSSFASAEANFESAKRSVEIQKKQVGYGIIYAPADGIIASKNVENNENVSAGSLIAVLNAGRSMEISLGMPENVINRVHKGMKVRAKFPALQGKTFDGVINEIAPSVESGSATYPVRIKLLGETSDVKSGMAANITFTFPKTDNQEVLIVPISAVGEDSKGNFVYVIEKQNDAVGVIKKQHFTIGELSPVGFEVKNGLKSGQIVATAGLQTLLDGQKVSLK</sequence>
<comment type="similarity">
    <text evidence="2">Belongs to the membrane fusion protein (MFP) (TC 8.A.1) family.</text>
</comment>
<dbReference type="PANTHER" id="PTHR30469">
    <property type="entry name" value="MULTIDRUG RESISTANCE PROTEIN MDTA"/>
    <property type="match status" value="1"/>
</dbReference>
<dbReference type="InterPro" id="IPR058625">
    <property type="entry name" value="MdtA-like_BSH"/>
</dbReference>
<reference evidence="8 9" key="1">
    <citation type="submission" date="2018-07" db="EMBL/GenBank/DDBJ databases">
        <title>Draft genome sequence of Ancylomarina sp. M1P.</title>
        <authorList>
            <person name="Yadav S."/>
            <person name="Villanueva L."/>
            <person name="Damste J.S.S."/>
        </authorList>
    </citation>
    <scope>NUCLEOTIDE SEQUENCE [LARGE SCALE GENOMIC DNA]</scope>
    <source>
        <strain evidence="8 9">M1P</strain>
    </source>
</reference>
<feature type="domain" description="CusB-like beta-barrel" evidence="6">
    <location>
        <begin position="209"/>
        <end position="278"/>
    </location>
</feature>
<keyword evidence="3" id="KW-0813">Transport</keyword>
<feature type="signal peptide" evidence="4">
    <location>
        <begin position="1"/>
        <end position="18"/>
    </location>
</feature>
<dbReference type="Gene3D" id="2.40.50.100">
    <property type="match status" value="1"/>
</dbReference>
<comment type="caution">
    <text evidence="8">The sequence shown here is derived from an EMBL/GenBank/DDBJ whole genome shotgun (WGS) entry which is preliminary data.</text>
</comment>
<dbReference type="Gene3D" id="2.40.420.20">
    <property type="match status" value="1"/>
</dbReference>
<evidence type="ECO:0000259" key="6">
    <source>
        <dbReference type="Pfam" id="PF25954"/>
    </source>
</evidence>
<dbReference type="AlphaFoldDB" id="A0A425Y6B0"/>
<dbReference type="Gene3D" id="1.10.287.470">
    <property type="entry name" value="Helix hairpin bin"/>
    <property type="match status" value="1"/>
</dbReference>
<dbReference type="Pfam" id="PF25967">
    <property type="entry name" value="RND-MFP_C"/>
    <property type="match status" value="1"/>
</dbReference>
<keyword evidence="9" id="KW-1185">Reference proteome</keyword>
<feature type="chain" id="PRO_5019512322" evidence="4">
    <location>
        <begin position="19"/>
        <end position="361"/>
    </location>
</feature>
<gene>
    <name evidence="8" type="ORF">DWB61_02705</name>
</gene>
<feature type="domain" description="Multidrug resistance protein MdtA-like barrel-sandwich hybrid" evidence="5">
    <location>
        <begin position="64"/>
        <end position="193"/>
    </location>
</feature>